<feature type="transmembrane region" description="Helical" evidence="1">
    <location>
        <begin position="12"/>
        <end position="30"/>
    </location>
</feature>
<sequence length="396" mass="41542">MTALKRLFSEGFRIFFLAAGLFAVLAMALWEHWIAAQALGQEAGFPAAAMPQHWHAHEMIFGFGGAALAGFFLTAVPNWTGAKGAPHRFIALVAALWLAGRLALWFSGGLPPGVVALTDLAFAPVLAGQLLEQLIRKPKAQQMILLALLALFWTANLLTHLEWMGLTGTLWAGLRGGLLTLGAMIMVLGGRVTPGFTRNAMVATGRDSRLPRNPAPLAAVSIAASVGVAAGYLAGLPEPVLGGLAVVAGLAGLARVALWRSGWTWDKPILWVLHLSYAANAAGFAMLGLAGLGFGSEIAALHLLGIGGVGGMTLAIMSRASLGHTGRPLVAPRAVALAYALLPLAALLRYLGSAWPEAHDPALLLAGGLWMAAFALFVLRLWPVWWAPRLPRAAAD</sequence>
<evidence type="ECO:0000313" key="2">
    <source>
        <dbReference type="EMBL" id="PTE15302.1"/>
    </source>
</evidence>
<keyword evidence="1" id="KW-0812">Transmembrane</keyword>
<feature type="transmembrane region" description="Helical" evidence="1">
    <location>
        <begin position="143"/>
        <end position="161"/>
    </location>
</feature>
<evidence type="ECO:0000313" key="3">
    <source>
        <dbReference type="Proteomes" id="UP000241362"/>
    </source>
</evidence>
<keyword evidence="1" id="KW-1133">Transmembrane helix</keyword>
<keyword evidence="1" id="KW-0472">Membrane</keyword>
<feature type="transmembrane region" description="Helical" evidence="1">
    <location>
        <begin position="173"/>
        <end position="193"/>
    </location>
</feature>
<dbReference type="Proteomes" id="UP000241362">
    <property type="component" value="Unassembled WGS sequence"/>
</dbReference>
<feature type="transmembrane region" description="Helical" evidence="1">
    <location>
        <begin position="214"/>
        <end position="234"/>
    </location>
</feature>
<organism evidence="2 3">
    <name type="scientific">Fuscovulum blasticum DSM 2131</name>
    <dbReference type="NCBI Taxonomy" id="1188250"/>
    <lineage>
        <taxon>Bacteria</taxon>
        <taxon>Pseudomonadati</taxon>
        <taxon>Pseudomonadota</taxon>
        <taxon>Alphaproteobacteria</taxon>
        <taxon>Rhodobacterales</taxon>
        <taxon>Paracoccaceae</taxon>
        <taxon>Pseudogemmobacter</taxon>
    </lineage>
</organism>
<evidence type="ECO:0000256" key="1">
    <source>
        <dbReference type="SAM" id="Phobius"/>
    </source>
</evidence>
<gene>
    <name evidence="2" type="ORF">C5F44_05700</name>
</gene>
<name>A0A2T4JBM5_FUSBL</name>
<feature type="transmembrane region" description="Helical" evidence="1">
    <location>
        <begin position="298"/>
        <end position="318"/>
    </location>
</feature>
<feature type="transmembrane region" description="Helical" evidence="1">
    <location>
        <begin position="59"/>
        <end position="77"/>
    </location>
</feature>
<dbReference type="AlphaFoldDB" id="A0A2T4JBM5"/>
<comment type="caution">
    <text evidence="2">The sequence shown here is derived from an EMBL/GenBank/DDBJ whole genome shotgun (WGS) entry which is preliminary data.</text>
</comment>
<proteinExistence type="predicted"/>
<feature type="transmembrane region" description="Helical" evidence="1">
    <location>
        <begin position="270"/>
        <end position="292"/>
    </location>
</feature>
<feature type="transmembrane region" description="Helical" evidence="1">
    <location>
        <begin position="240"/>
        <end position="258"/>
    </location>
</feature>
<dbReference type="Pfam" id="PF05940">
    <property type="entry name" value="NnrS"/>
    <property type="match status" value="1"/>
</dbReference>
<feature type="transmembrane region" description="Helical" evidence="1">
    <location>
        <begin position="363"/>
        <end position="382"/>
    </location>
</feature>
<feature type="transmembrane region" description="Helical" evidence="1">
    <location>
        <begin position="330"/>
        <end position="351"/>
    </location>
</feature>
<feature type="transmembrane region" description="Helical" evidence="1">
    <location>
        <begin position="113"/>
        <end position="131"/>
    </location>
</feature>
<dbReference type="InterPro" id="IPR010266">
    <property type="entry name" value="NnrS"/>
</dbReference>
<dbReference type="EMBL" id="PZKE01000004">
    <property type="protein sequence ID" value="PTE15302.1"/>
    <property type="molecule type" value="Genomic_DNA"/>
</dbReference>
<dbReference type="RefSeq" id="WP_107672551.1">
    <property type="nucleotide sequence ID" value="NZ_PZKE01000004.1"/>
</dbReference>
<feature type="transmembrane region" description="Helical" evidence="1">
    <location>
        <begin position="89"/>
        <end position="107"/>
    </location>
</feature>
<keyword evidence="3" id="KW-1185">Reference proteome</keyword>
<protein>
    <submittedName>
        <fullName evidence="2">NnrS family protein</fullName>
    </submittedName>
</protein>
<reference evidence="2 3" key="1">
    <citation type="submission" date="2018-03" db="EMBL/GenBank/DDBJ databases">
        <title>Rhodobacter blasticus.</title>
        <authorList>
            <person name="Meyer T.E."/>
            <person name="Miller S."/>
            <person name="Lodha T."/>
            <person name="Gandham S."/>
            <person name="Chintalapati S."/>
            <person name="Chintalapati V.R."/>
        </authorList>
    </citation>
    <scope>NUCLEOTIDE SEQUENCE [LARGE SCALE GENOMIC DNA]</scope>
    <source>
        <strain evidence="2 3">DSM 2131</strain>
    </source>
</reference>
<accession>A0A2T4JBM5</accession>